<evidence type="ECO:0000313" key="3">
    <source>
        <dbReference type="Proteomes" id="UP001215598"/>
    </source>
</evidence>
<dbReference type="AlphaFoldDB" id="A0AAD7JQJ7"/>
<feature type="region of interest" description="Disordered" evidence="1">
    <location>
        <begin position="509"/>
        <end position="547"/>
    </location>
</feature>
<keyword evidence="3" id="KW-1185">Reference proteome</keyword>
<dbReference type="Proteomes" id="UP001215598">
    <property type="component" value="Unassembled WGS sequence"/>
</dbReference>
<accession>A0AAD7JQJ7</accession>
<feature type="compositionally biased region" description="Polar residues" evidence="1">
    <location>
        <begin position="538"/>
        <end position="547"/>
    </location>
</feature>
<feature type="region of interest" description="Disordered" evidence="1">
    <location>
        <begin position="230"/>
        <end position="307"/>
    </location>
</feature>
<name>A0AAD7JQJ7_9AGAR</name>
<feature type="region of interest" description="Disordered" evidence="1">
    <location>
        <begin position="323"/>
        <end position="376"/>
    </location>
</feature>
<organism evidence="2 3">
    <name type="scientific">Mycena metata</name>
    <dbReference type="NCBI Taxonomy" id="1033252"/>
    <lineage>
        <taxon>Eukaryota</taxon>
        <taxon>Fungi</taxon>
        <taxon>Dikarya</taxon>
        <taxon>Basidiomycota</taxon>
        <taxon>Agaricomycotina</taxon>
        <taxon>Agaricomycetes</taxon>
        <taxon>Agaricomycetidae</taxon>
        <taxon>Agaricales</taxon>
        <taxon>Marasmiineae</taxon>
        <taxon>Mycenaceae</taxon>
        <taxon>Mycena</taxon>
    </lineage>
</organism>
<comment type="caution">
    <text evidence="2">The sequence shown here is derived from an EMBL/GenBank/DDBJ whole genome shotgun (WGS) entry which is preliminary data.</text>
</comment>
<feature type="compositionally biased region" description="Basic and acidic residues" evidence="1">
    <location>
        <begin position="254"/>
        <end position="272"/>
    </location>
</feature>
<proteinExistence type="predicted"/>
<protein>
    <submittedName>
        <fullName evidence="2">Uncharacterized protein</fullName>
    </submittedName>
</protein>
<evidence type="ECO:0000256" key="1">
    <source>
        <dbReference type="SAM" id="MobiDB-lite"/>
    </source>
</evidence>
<sequence length="547" mass="60282">MERKHRSPGQFESYKRVRAWGNDPAGTQLYPLAHVETKFPVGLSWVFGAGRIEKIAPKERILKASERIHEVPQISKVFRELSSQYTLNCRSKLRKASPKLESFWKALINEIVQQVLGKPEVVGSDWGRGQVRASCIAGGTSPKRVRACETTARGIGNDGLRWLGTARRWWSTLCWRCVQAGESSGESGTARKMVTARGEGAAAAWVMENRHRHRDAGRCWCVIAGGARRVGGAQQEEPSNGEVVARGAGEGEDWVVRGGERERRVAHARDSTHAGGTASGTGEGRDSRAAGREQRGDGMQMQASLTQRRMLVVARDVVGEVGGRRGRDGRWARREAARGGCTRGGDPESRPLSRTQNDVCRRPRTRTRERGGRVTAMRAHHMPKYAWEHYVSGKILVIRKPKGLHSSKETVLHFKKNGLKNLYTTPSKELRRGGVSARRKESGEKAKAWVTWSRRAEMGTVGALYGLGTLRTGVVISELQDDSVGRRTTSAQGIGRARGCTMKASARARASERRERTRIGCPKHIGDKGGRSEMGWNAGNSRLDTTG</sequence>
<evidence type="ECO:0000313" key="2">
    <source>
        <dbReference type="EMBL" id="KAJ7769819.1"/>
    </source>
</evidence>
<feature type="compositionally biased region" description="Basic and acidic residues" evidence="1">
    <location>
        <begin position="323"/>
        <end position="337"/>
    </location>
</feature>
<reference evidence="2" key="1">
    <citation type="submission" date="2023-03" db="EMBL/GenBank/DDBJ databases">
        <title>Massive genome expansion in bonnet fungi (Mycena s.s.) driven by repeated elements and novel gene families across ecological guilds.</title>
        <authorList>
            <consortium name="Lawrence Berkeley National Laboratory"/>
            <person name="Harder C.B."/>
            <person name="Miyauchi S."/>
            <person name="Viragh M."/>
            <person name="Kuo A."/>
            <person name="Thoen E."/>
            <person name="Andreopoulos B."/>
            <person name="Lu D."/>
            <person name="Skrede I."/>
            <person name="Drula E."/>
            <person name="Henrissat B."/>
            <person name="Morin E."/>
            <person name="Kohler A."/>
            <person name="Barry K."/>
            <person name="LaButti K."/>
            <person name="Morin E."/>
            <person name="Salamov A."/>
            <person name="Lipzen A."/>
            <person name="Mereny Z."/>
            <person name="Hegedus B."/>
            <person name="Baldrian P."/>
            <person name="Stursova M."/>
            <person name="Weitz H."/>
            <person name="Taylor A."/>
            <person name="Grigoriev I.V."/>
            <person name="Nagy L.G."/>
            <person name="Martin F."/>
            <person name="Kauserud H."/>
        </authorList>
    </citation>
    <scope>NUCLEOTIDE SEQUENCE</scope>
    <source>
        <strain evidence="2">CBHHK182m</strain>
    </source>
</reference>
<feature type="compositionally biased region" description="Basic and acidic residues" evidence="1">
    <location>
        <begin position="283"/>
        <end position="296"/>
    </location>
</feature>
<gene>
    <name evidence="2" type="ORF">B0H16DRAFT_1685964</name>
</gene>
<dbReference type="EMBL" id="JARKIB010000017">
    <property type="protein sequence ID" value="KAJ7769819.1"/>
    <property type="molecule type" value="Genomic_DNA"/>
</dbReference>
<feature type="compositionally biased region" description="Basic and acidic residues" evidence="1">
    <location>
        <begin position="509"/>
        <end position="531"/>
    </location>
</feature>